<dbReference type="Gene3D" id="3.30.565.10">
    <property type="entry name" value="Histidine kinase-like ATPase, C-terminal domain"/>
    <property type="match status" value="1"/>
</dbReference>
<dbReference type="InterPro" id="IPR042121">
    <property type="entry name" value="MutL_C_regsub"/>
</dbReference>
<organism evidence="7 8">
    <name type="scientific">Ruminococcus flavefaciens</name>
    <dbReference type="NCBI Taxonomy" id="1265"/>
    <lineage>
        <taxon>Bacteria</taxon>
        <taxon>Bacillati</taxon>
        <taxon>Bacillota</taxon>
        <taxon>Clostridia</taxon>
        <taxon>Eubacteriales</taxon>
        <taxon>Oscillospiraceae</taxon>
        <taxon>Ruminococcus</taxon>
    </lineage>
</organism>
<dbReference type="SUPFAM" id="SSF118116">
    <property type="entry name" value="DNA mismatch repair protein MutL"/>
    <property type="match status" value="1"/>
</dbReference>
<evidence type="ECO:0000256" key="3">
    <source>
        <dbReference type="ARBA" id="ARBA00023204"/>
    </source>
</evidence>
<dbReference type="HAMAP" id="MF_00149">
    <property type="entry name" value="DNA_mis_repair"/>
    <property type="match status" value="1"/>
</dbReference>
<dbReference type="InterPro" id="IPR020667">
    <property type="entry name" value="DNA_mismatch_repair_MutL"/>
</dbReference>
<dbReference type="InterPro" id="IPR038973">
    <property type="entry name" value="MutL/Mlh/Pms-like"/>
</dbReference>
<keyword evidence="2 4" id="KW-0227">DNA damage</keyword>
<evidence type="ECO:0000313" key="8">
    <source>
        <dbReference type="Proteomes" id="UP000184394"/>
    </source>
</evidence>
<gene>
    <name evidence="4" type="primary">mutL</name>
    <name evidence="7" type="ORF">SAMN04487860_11372</name>
</gene>
<dbReference type="InterPro" id="IPR036890">
    <property type="entry name" value="HATPase_C_sf"/>
</dbReference>
<dbReference type="GO" id="GO:0030983">
    <property type="term" value="F:mismatched DNA binding"/>
    <property type="evidence" value="ECO:0007669"/>
    <property type="project" value="InterPro"/>
</dbReference>
<evidence type="ECO:0000256" key="1">
    <source>
        <dbReference type="ARBA" id="ARBA00006082"/>
    </source>
</evidence>
<protein>
    <recommendedName>
        <fullName evidence="4">DNA mismatch repair protein MutL</fullName>
    </recommendedName>
</protein>
<evidence type="ECO:0000313" key="7">
    <source>
        <dbReference type="EMBL" id="SHM77457.1"/>
    </source>
</evidence>
<dbReference type="InterPro" id="IPR014762">
    <property type="entry name" value="DNA_mismatch_repair_CS"/>
</dbReference>
<dbReference type="EMBL" id="FRCT01000013">
    <property type="protein sequence ID" value="SHM77457.1"/>
    <property type="molecule type" value="Genomic_DNA"/>
</dbReference>
<dbReference type="Pfam" id="PF08676">
    <property type="entry name" value="MutL_C"/>
    <property type="match status" value="1"/>
</dbReference>
<comment type="similarity">
    <text evidence="1 4">Belongs to the DNA mismatch repair MutL/HexB family.</text>
</comment>
<dbReference type="PROSITE" id="PS00058">
    <property type="entry name" value="DNA_MISMATCH_REPAIR_1"/>
    <property type="match status" value="1"/>
</dbReference>
<dbReference type="Pfam" id="PF01119">
    <property type="entry name" value="DNA_mis_repair"/>
    <property type="match status" value="1"/>
</dbReference>
<dbReference type="CDD" id="cd00782">
    <property type="entry name" value="MutL_Trans"/>
    <property type="match status" value="1"/>
</dbReference>
<evidence type="ECO:0000259" key="6">
    <source>
        <dbReference type="SMART" id="SM01340"/>
    </source>
</evidence>
<dbReference type="InterPro" id="IPR020568">
    <property type="entry name" value="Ribosomal_Su5_D2-typ_SF"/>
</dbReference>
<sequence length="675" mass="75257">MPPINVLSKEISELIAAGEVIERPSSVIKELVENSIDSGATHITVEIKNGGATYMRVTDDGCGMSFDDVPKAFLRHATSKISAKEDLDNILTLGFRGEALASVAAVARVEIMTKQKGELYGTLYTIEGSAEKTHEQSGCPDGTTIIIRDLFYNVPARRKFMKKDVTEANAVSSILQKITMSHPDIAFRFIRDNRTEFNSSGDGELFSAVYAVYGRDFARDLIPVDYDYEGVHVGGYVIKPLYSKNNRAFQNFFVNGRYVRSRLCSAALENAYTNMIMTGKFPACILLIDLPPSTMDVNIHPTKAEVRFTNEKSVSDAVYFAVKNAMMKDGLIYEFELKPHADWTKAAPEQEEMIQQEFLFTPVDKIEETEKKLAEAPVPAYTAPKPVAEEKPYIADIKPSPAYDRPEPVQAAAPVYEKPVTVQETAPAAEQVAERAEVPEPVEVKEPEPPKAVEGFSYITQQAFAAAQPAKPAQPEAPKESVWTEKPKIRVIGEAFGLYIVAEVGDDTMIMIDKHAAHERIIFERLKSRNCRQYSQQLLTGVRVLLTGDEISALEANQELLADLGFAFDFSEKPCVVATAVPTFIMELEMEDIISEIANNLRMYSHDPQSHMLDDMLHTVACKSAIKGNDKNDIAELQSLAEQVYFDERIRHCPHGRPVMFTMTKSNISHQFKRT</sequence>
<comment type="function">
    <text evidence="4">This protein is involved in the repair of mismatches in DNA. It is required for dam-dependent methyl-directed DNA mismatch repair. May act as a 'molecular matchmaker', a protein that promotes the formation of a stable complex between two or more DNA-binding proteins in an ATP-dependent manner without itself being part of a final effector complex.</text>
</comment>
<keyword evidence="3 4" id="KW-0234">DNA repair</keyword>
<dbReference type="InterPro" id="IPR013507">
    <property type="entry name" value="DNA_mismatch_S5_2-like"/>
</dbReference>
<dbReference type="GO" id="GO:0006298">
    <property type="term" value="P:mismatch repair"/>
    <property type="evidence" value="ECO:0007669"/>
    <property type="project" value="UniProtKB-UniRule"/>
</dbReference>
<dbReference type="InterPro" id="IPR014790">
    <property type="entry name" value="MutL_C"/>
</dbReference>
<dbReference type="Gene3D" id="3.30.1370.100">
    <property type="entry name" value="MutL, C-terminal domain, regulatory subdomain"/>
    <property type="match status" value="1"/>
</dbReference>
<dbReference type="InterPro" id="IPR037198">
    <property type="entry name" value="MutL_C_sf"/>
</dbReference>
<evidence type="ECO:0000256" key="4">
    <source>
        <dbReference type="HAMAP-Rule" id="MF_00149"/>
    </source>
</evidence>
<dbReference type="GO" id="GO:0005524">
    <property type="term" value="F:ATP binding"/>
    <property type="evidence" value="ECO:0007669"/>
    <property type="project" value="InterPro"/>
</dbReference>
<dbReference type="Pfam" id="PF13589">
    <property type="entry name" value="HATPase_c_3"/>
    <property type="match status" value="1"/>
</dbReference>
<dbReference type="SMART" id="SM01340">
    <property type="entry name" value="DNA_mis_repair"/>
    <property type="match status" value="1"/>
</dbReference>
<dbReference type="AlphaFoldDB" id="A0A1M7LHG3"/>
<feature type="domain" description="MutL C-terminal dimerisation" evidence="5">
    <location>
        <begin position="491"/>
        <end position="632"/>
    </location>
</feature>
<dbReference type="InterPro" id="IPR014721">
    <property type="entry name" value="Ribsml_uS5_D2-typ_fold_subgr"/>
</dbReference>
<dbReference type="RefSeq" id="WP_072951920.1">
    <property type="nucleotide sequence ID" value="NZ_FRCT01000013.1"/>
</dbReference>
<dbReference type="PANTHER" id="PTHR10073:SF12">
    <property type="entry name" value="DNA MISMATCH REPAIR PROTEIN MLH1"/>
    <property type="match status" value="1"/>
</dbReference>
<feature type="domain" description="DNA mismatch repair protein S5" evidence="6">
    <location>
        <begin position="209"/>
        <end position="327"/>
    </location>
</feature>
<dbReference type="Gene3D" id="3.30.230.10">
    <property type="match status" value="1"/>
</dbReference>
<dbReference type="GO" id="GO:0016887">
    <property type="term" value="F:ATP hydrolysis activity"/>
    <property type="evidence" value="ECO:0007669"/>
    <property type="project" value="InterPro"/>
</dbReference>
<evidence type="ECO:0000256" key="2">
    <source>
        <dbReference type="ARBA" id="ARBA00022763"/>
    </source>
</evidence>
<reference evidence="7 8" key="1">
    <citation type="submission" date="2016-11" db="EMBL/GenBank/DDBJ databases">
        <authorList>
            <person name="Jaros S."/>
            <person name="Januszkiewicz K."/>
            <person name="Wedrychowicz H."/>
        </authorList>
    </citation>
    <scope>NUCLEOTIDE SEQUENCE [LARGE SCALE GENOMIC DNA]</scope>
    <source>
        <strain evidence="7 8">Y1</strain>
    </source>
</reference>
<dbReference type="GO" id="GO:0140664">
    <property type="term" value="F:ATP-dependent DNA damage sensor activity"/>
    <property type="evidence" value="ECO:0007669"/>
    <property type="project" value="InterPro"/>
</dbReference>
<name>A0A1M7LHG3_RUMFL</name>
<proteinExistence type="inferred from homology"/>
<dbReference type="OrthoDB" id="9763467at2"/>
<dbReference type="SMART" id="SM00853">
    <property type="entry name" value="MutL_C"/>
    <property type="match status" value="1"/>
</dbReference>
<dbReference type="GO" id="GO:0032300">
    <property type="term" value="C:mismatch repair complex"/>
    <property type="evidence" value="ECO:0007669"/>
    <property type="project" value="InterPro"/>
</dbReference>
<dbReference type="PANTHER" id="PTHR10073">
    <property type="entry name" value="DNA MISMATCH REPAIR PROTEIN MLH, PMS, MUTL"/>
    <property type="match status" value="1"/>
</dbReference>
<dbReference type="CDD" id="cd16926">
    <property type="entry name" value="HATPase_MutL-MLH-PMS-like"/>
    <property type="match status" value="1"/>
</dbReference>
<evidence type="ECO:0000259" key="5">
    <source>
        <dbReference type="SMART" id="SM00853"/>
    </source>
</evidence>
<dbReference type="NCBIfam" id="TIGR00585">
    <property type="entry name" value="mutl"/>
    <property type="match status" value="1"/>
</dbReference>
<dbReference type="SUPFAM" id="SSF55874">
    <property type="entry name" value="ATPase domain of HSP90 chaperone/DNA topoisomerase II/histidine kinase"/>
    <property type="match status" value="1"/>
</dbReference>
<dbReference type="InterPro" id="IPR002099">
    <property type="entry name" value="MutL/Mlh/PMS"/>
</dbReference>
<dbReference type="Proteomes" id="UP000184394">
    <property type="component" value="Unassembled WGS sequence"/>
</dbReference>
<dbReference type="SUPFAM" id="SSF54211">
    <property type="entry name" value="Ribosomal protein S5 domain 2-like"/>
    <property type="match status" value="1"/>
</dbReference>
<accession>A0A1M7LHG3</accession>
<dbReference type="Gene3D" id="3.30.1540.20">
    <property type="entry name" value="MutL, C-terminal domain, dimerisation subdomain"/>
    <property type="match status" value="1"/>
</dbReference>
<dbReference type="FunFam" id="3.30.565.10:FF:000003">
    <property type="entry name" value="DNA mismatch repair endonuclease MutL"/>
    <property type="match status" value="1"/>
</dbReference>
<dbReference type="InterPro" id="IPR042120">
    <property type="entry name" value="MutL_C_dimsub"/>
</dbReference>